<evidence type="ECO:0000313" key="9">
    <source>
        <dbReference type="Proteomes" id="UP001646157"/>
    </source>
</evidence>
<dbReference type="InterPro" id="IPR022781">
    <property type="entry name" value="Flagellar_biosynth_FliO"/>
</dbReference>
<evidence type="ECO:0000256" key="2">
    <source>
        <dbReference type="ARBA" id="ARBA00022475"/>
    </source>
</evidence>
<evidence type="ECO:0000256" key="7">
    <source>
        <dbReference type="SAM" id="Phobius"/>
    </source>
</evidence>
<reference evidence="8 9" key="1">
    <citation type="submission" date="2021-01" db="EMBL/GenBank/DDBJ databases">
        <title>Genomic Encyclopedia of Type Strains, Phase IV (KMG-IV): sequencing the most valuable type-strain genomes for metagenomic binning, comparative biology and taxonomic classification.</title>
        <authorList>
            <person name="Goeker M."/>
        </authorList>
    </citation>
    <scope>NUCLEOTIDE SEQUENCE [LARGE SCALE GENOMIC DNA]</scope>
    <source>
        <strain evidence="8 9">DSM 24834</strain>
    </source>
</reference>
<keyword evidence="8" id="KW-0966">Cell projection</keyword>
<keyword evidence="9" id="KW-1185">Reference proteome</keyword>
<keyword evidence="6" id="KW-0175">Coiled coil</keyword>
<keyword evidence="4 7" id="KW-1133">Transmembrane helix</keyword>
<dbReference type="RefSeq" id="WP_205174017.1">
    <property type="nucleotide sequence ID" value="NZ_JAFBDZ010000003.1"/>
</dbReference>
<evidence type="ECO:0000256" key="3">
    <source>
        <dbReference type="ARBA" id="ARBA00022692"/>
    </source>
</evidence>
<keyword evidence="5 7" id="KW-0472">Membrane</keyword>
<accession>A0ABS2NG79</accession>
<protein>
    <submittedName>
        <fullName evidence="8">Flagellar protein FliO/FliZ</fullName>
    </submittedName>
</protein>
<name>A0ABS2NG79_9BACI</name>
<evidence type="ECO:0000256" key="4">
    <source>
        <dbReference type="ARBA" id="ARBA00022989"/>
    </source>
</evidence>
<organism evidence="8 9">
    <name type="scientific">Rossellomorea pakistanensis</name>
    <dbReference type="NCBI Taxonomy" id="992288"/>
    <lineage>
        <taxon>Bacteria</taxon>
        <taxon>Bacillati</taxon>
        <taxon>Bacillota</taxon>
        <taxon>Bacilli</taxon>
        <taxon>Bacillales</taxon>
        <taxon>Bacillaceae</taxon>
        <taxon>Rossellomorea</taxon>
    </lineage>
</organism>
<dbReference type="Pfam" id="PF04347">
    <property type="entry name" value="FliO"/>
    <property type="match status" value="1"/>
</dbReference>
<keyword evidence="3 7" id="KW-0812">Transmembrane</keyword>
<evidence type="ECO:0000256" key="1">
    <source>
        <dbReference type="ARBA" id="ARBA00004236"/>
    </source>
</evidence>
<dbReference type="Proteomes" id="UP001646157">
    <property type="component" value="Unassembled WGS sequence"/>
</dbReference>
<comment type="caution">
    <text evidence="8">The sequence shown here is derived from an EMBL/GenBank/DDBJ whole genome shotgun (WGS) entry which is preliminary data.</text>
</comment>
<feature type="transmembrane region" description="Helical" evidence="7">
    <location>
        <begin position="71"/>
        <end position="89"/>
    </location>
</feature>
<evidence type="ECO:0000256" key="6">
    <source>
        <dbReference type="SAM" id="Coils"/>
    </source>
</evidence>
<proteinExistence type="predicted"/>
<comment type="subcellular location">
    <subcellularLocation>
        <location evidence="1">Cell membrane</location>
    </subcellularLocation>
</comment>
<keyword evidence="8" id="KW-0969">Cilium</keyword>
<evidence type="ECO:0000313" key="8">
    <source>
        <dbReference type="EMBL" id="MBM7586844.1"/>
    </source>
</evidence>
<sequence length="217" mass="24552">MFKLLNVTITLVILLTISSIISYPVQAEFEGNVKECVENPGKCNEDSLQIESEPKSSPKSTSTTGVSFLDYVKMLFALVFVIALIYGLLKLINQKSRSFQQSKLIHNLGGTPLGGSRSVQVIKVGTRILVLGVGEDIQLLKEIENENEKDEILSFYNEKNNQLLNQKDLFTKWLGPKKQNSSHQSFNSLLSKQINELRNGRKQLMKEFEEKENRSNE</sequence>
<evidence type="ECO:0000256" key="5">
    <source>
        <dbReference type="ARBA" id="ARBA00023136"/>
    </source>
</evidence>
<keyword evidence="2" id="KW-1003">Cell membrane</keyword>
<gene>
    <name evidence="8" type="ORF">JOC86_003396</name>
</gene>
<feature type="coiled-coil region" evidence="6">
    <location>
        <begin position="187"/>
        <end position="214"/>
    </location>
</feature>
<dbReference type="EMBL" id="JAFBDZ010000003">
    <property type="protein sequence ID" value="MBM7586844.1"/>
    <property type="molecule type" value="Genomic_DNA"/>
</dbReference>
<keyword evidence="8" id="KW-0282">Flagellum</keyword>